<proteinExistence type="predicted"/>
<organism evidence="1">
    <name type="scientific">marine metagenome</name>
    <dbReference type="NCBI Taxonomy" id="408172"/>
    <lineage>
        <taxon>unclassified sequences</taxon>
        <taxon>metagenomes</taxon>
        <taxon>ecological metagenomes</taxon>
    </lineage>
</organism>
<sequence>MGSLRSNNGMVYPEMADAALGMGSSTPAGWMYNPFFLPHPAWMAIKTG</sequence>
<name>A0A381RV15_9ZZZZ</name>
<dbReference type="AlphaFoldDB" id="A0A381RV15"/>
<accession>A0A381RV15</accession>
<reference evidence="1" key="1">
    <citation type="submission" date="2018-05" db="EMBL/GenBank/DDBJ databases">
        <authorList>
            <person name="Lanie J.A."/>
            <person name="Ng W.-L."/>
            <person name="Kazmierczak K.M."/>
            <person name="Andrzejewski T.M."/>
            <person name="Davidsen T.M."/>
            <person name="Wayne K.J."/>
            <person name="Tettelin H."/>
            <person name="Glass J.I."/>
            <person name="Rusch D."/>
            <person name="Podicherti R."/>
            <person name="Tsui H.-C.T."/>
            <person name="Winkler M.E."/>
        </authorList>
    </citation>
    <scope>NUCLEOTIDE SEQUENCE</scope>
</reference>
<protein>
    <submittedName>
        <fullName evidence="1">Uncharacterized protein</fullName>
    </submittedName>
</protein>
<dbReference type="EMBL" id="UINC01002282">
    <property type="protein sequence ID" value="SUZ94971.1"/>
    <property type="molecule type" value="Genomic_DNA"/>
</dbReference>
<gene>
    <name evidence="1" type="ORF">METZ01_LOCUS47825</name>
</gene>
<evidence type="ECO:0000313" key="1">
    <source>
        <dbReference type="EMBL" id="SUZ94971.1"/>
    </source>
</evidence>